<evidence type="ECO:0000256" key="1">
    <source>
        <dbReference type="ARBA" id="ARBA00001911"/>
    </source>
</evidence>
<evidence type="ECO:0000259" key="5">
    <source>
        <dbReference type="SMART" id="SM00997"/>
    </source>
</evidence>
<keyword evidence="6" id="KW-0378">Hydrolase</keyword>
<dbReference type="InterPro" id="IPR036291">
    <property type="entry name" value="NAD(P)-bd_dom_sf"/>
</dbReference>
<dbReference type="GO" id="GO:0033353">
    <property type="term" value="P:S-adenosylmethionine cycle"/>
    <property type="evidence" value="ECO:0007669"/>
    <property type="project" value="TreeGrafter"/>
</dbReference>
<dbReference type="PROSITE" id="PS00739">
    <property type="entry name" value="ADOHCYASE_2"/>
    <property type="match status" value="1"/>
</dbReference>
<dbReference type="GO" id="GO:0005829">
    <property type="term" value="C:cytosol"/>
    <property type="evidence" value="ECO:0007669"/>
    <property type="project" value="TreeGrafter"/>
</dbReference>
<dbReference type="Proteomes" id="UP000251205">
    <property type="component" value="Unassembled WGS sequence"/>
</dbReference>
<dbReference type="Pfam" id="PF05221">
    <property type="entry name" value="AdoHcyase"/>
    <property type="match status" value="1"/>
</dbReference>
<dbReference type="Pfam" id="PF00670">
    <property type="entry name" value="AdoHcyase_NAD"/>
    <property type="match status" value="1"/>
</dbReference>
<keyword evidence="3" id="KW-0554">One-carbon metabolism</keyword>
<evidence type="ECO:0000256" key="4">
    <source>
        <dbReference type="ARBA" id="ARBA00023027"/>
    </source>
</evidence>
<comment type="caution">
    <text evidence="6">The sequence shown here is derived from an EMBL/GenBank/DDBJ whole genome shotgun (WGS) entry which is preliminary data.</text>
</comment>
<accession>A0A329Y695</accession>
<comment type="cofactor">
    <cofactor evidence="1">
        <name>NAD(+)</name>
        <dbReference type="ChEBI" id="CHEBI:57540"/>
    </cofactor>
</comment>
<dbReference type="Gene3D" id="3.40.50.720">
    <property type="entry name" value="NAD(P)-binding Rossmann-like Domain"/>
    <property type="match status" value="1"/>
</dbReference>
<dbReference type="PANTHER" id="PTHR23420">
    <property type="entry name" value="ADENOSYLHOMOCYSTEINASE"/>
    <property type="match status" value="1"/>
</dbReference>
<evidence type="ECO:0000313" key="6">
    <source>
        <dbReference type="EMBL" id="RAX38907.1"/>
    </source>
</evidence>
<dbReference type="InterPro" id="IPR020082">
    <property type="entry name" value="S-Ado-L-homoCys_hydrolase_CS"/>
</dbReference>
<dbReference type="NCBIfam" id="NF004005">
    <property type="entry name" value="PRK05476.2-3"/>
    <property type="match status" value="1"/>
</dbReference>
<comment type="similarity">
    <text evidence="2">Belongs to the adenosylhomocysteinase family.</text>
</comment>
<dbReference type="AlphaFoldDB" id="A0A329Y695"/>
<protein>
    <submittedName>
        <fullName evidence="6">Adenosylhomocysteinase</fullName>
        <ecNumber evidence="6">3.3.1.1</ecNumber>
    </submittedName>
</protein>
<organism evidence="6 7">
    <name type="scientific">Rhizobium tropici</name>
    <dbReference type="NCBI Taxonomy" id="398"/>
    <lineage>
        <taxon>Bacteria</taxon>
        <taxon>Pseudomonadati</taxon>
        <taxon>Pseudomonadota</taxon>
        <taxon>Alphaproteobacteria</taxon>
        <taxon>Hyphomicrobiales</taxon>
        <taxon>Rhizobiaceae</taxon>
        <taxon>Rhizobium/Agrobacterium group</taxon>
        <taxon>Rhizobium</taxon>
    </lineage>
</organism>
<dbReference type="GO" id="GO:0004013">
    <property type="term" value="F:adenosylhomocysteinase activity"/>
    <property type="evidence" value="ECO:0007669"/>
    <property type="project" value="TreeGrafter"/>
</dbReference>
<dbReference type="Gene3D" id="3.40.50.1480">
    <property type="entry name" value="Adenosylhomocysteinase-like"/>
    <property type="match status" value="1"/>
</dbReference>
<proteinExistence type="inferred from homology"/>
<dbReference type="SMART" id="SM00997">
    <property type="entry name" value="AdoHcyase_NAD"/>
    <property type="match status" value="1"/>
</dbReference>
<dbReference type="SUPFAM" id="SSF51735">
    <property type="entry name" value="NAD(P)-binding Rossmann-fold domains"/>
    <property type="match status" value="1"/>
</dbReference>
<evidence type="ECO:0000313" key="7">
    <source>
        <dbReference type="Proteomes" id="UP000251205"/>
    </source>
</evidence>
<dbReference type="InterPro" id="IPR000043">
    <property type="entry name" value="Adenosylhomocysteinase-like"/>
</dbReference>
<dbReference type="PANTHER" id="PTHR23420:SF0">
    <property type="entry name" value="ADENOSYLHOMOCYSTEINASE"/>
    <property type="match status" value="1"/>
</dbReference>
<dbReference type="SMART" id="SM00996">
    <property type="entry name" value="AdoHcyase"/>
    <property type="match status" value="1"/>
</dbReference>
<gene>
    <name evidence="6" type="ORF">DQ393_24995</name>
</gene>
<reference evidence="6 7" key="1">
    <citation type="submission" date="2018-06" db="EMBL/GenBank/DDBJ databases">
        <title>Whole Genome Sequence of an efficient microsymbiont, Rhizobium tropici.</title>
        <authorList>
            <person name="Srinivasan R."/>
            <person name="Singh H.V."/>
            <person name="Srivastava R."/>
            <person name="Kumari B."/>
            <person name="Radhakrishna A."/>
        </authorList>
    </citation>
    <scope>NUCLEOTIDE SEQUENCE [LARGE SCALE GENOMIC DNA]</scope>
    <source>
        <strain evidence="6 7">IGFRI Rhizo-19</strain>
    </source>
</reference>
<sequence>MDQSSSLSRIDWVARSCRLLAATAAEFRDTRPFAGLTIGTGIHLEPKTVALLMTLRAGGADLVCTGNLNSTQPETVDYLRAQGIKVFATQTRDPEEHGASLDAILAEKPDLLLDNGGDLFARAADTPYANLLGGTEETTSGRTRLIPMRDRLDMPILVINDSPIKQFAENKHAVGQSLFESYLRFTNRSTNGKRVTVFGYGACGKGTAACFRNAFSTVSVVDIDPVTTLEAHLDGFSTPLREVAIRSADILITVTGYPDIIAATDLPLIRDGAILMNGGHFPHEIDAEGFRNSPDVAGTDRYEAEQIETVRMRDGRTFHILGGGHMANLAGPRPLGNTIESMDLGFTLQARCLERVAKGGLGGEACVIPVPADIDALVASAYLDLAR</sequence>
<dbReference type="EC" id="3.3.1.1" evidence="6"/>
<dbReference type="EMBL" id="QMKK01000052">
    <property type="protein sequence ID" value="RAX38907.1"/>
    <property type="molecule type" value="Genomic_DNA"/>
</dbReference>
<dbReference type="RefSeq" id="WP_112344382.1">
    <property type="nucleotide sequence ID" value="NZ_QMKK01000052.1"/>
</dbReference>
<name>A0A329Y695_RHITR</name>
<evidence type="ECO:0000256" key="3">
    <source>
        <dbReference type="ARBA" id="ARBA00022563"/>
    </source>
</evidence>
<keyword evidence="4" id="KW-0520">NAD</keyword>
<dbReference type="OrthoDB" id="9802717at2"/>
<dbReference type="GO" id="GO:0006730">
    <property type="term" value="P:one-carbon metabolic process"/>
    <property type="evidence" value="ECO:0007669"/>
    <property type="project" value="UniProtKB-KW"/>
</dbReference>
<dbReference type="InterPro" id="IPR042172">
    <property type="entry name" value="Adenosylhomocyst_ase-like_sf"/>
</dbReference>
<feature type="domain" description="S-adenosyl-L-homocysteine hydrolase NAD binding" evidence="5">
    <location>
        <begin position="170"/>
        <end position="334"/>
    </location>
</feature>
<dbReference type="SUPFAM" id="SSF52283">
    <property type="entry name" value="Formate/glycerate dehydrogenase catalytic domain-like"/>
    <property type="match status" value="1"/>
</dbReference>
<evidence type="ECO:0000256" key="2">
    <source>
        <dbReference type="ARBA" id="ARBA00007122"/>
    </source>
</evidence>
<dbReference type="InterPro" id="IPR015878">
    <property type="entry name" value="Ado_hCys_hydrolase_NAD-bd"/>
</dbReference>